<evidence type="ECO:0000256" key="1">
    <source>
        <dbReference type="SAM" id="Phobius"/>
    </source>
</evidence>
<reference evidence="2" key="1">
    <citation type="journal article" date="2023" name="Plant J.">
        <title>Genome sequences and population genomics provide insights into the demographic history, inbreeding, and mutation load of two 'living fossil' tree species of Dipteronia.</title>
        <authorList>
            <person name="Feng Y."/>
            <person name="Comes H.P."/>
            <person name="Chen J."/>
            <person name="Zhu S."/>
            <person name="Lu R."/>
            <person name="Zhang X."/>
            <person name="Li P."/>
            <person name="Qiu J."/>
            <person name="Olsen K.M."/>
            <person name="Qiu Y."/>
        </authorList>
    </citation>
    <scope>NUCLEOTIDE SEQUENCE</scope>
    <source>
        <strain evidence="2">KIB01</strain>
    </source>
</reference>
<gene>
    <name evidence="2" type="ORF">Ddye_006747</name>
</gene>
<accession>A0AAD9XIT2</accession>
<sequence length="238" mass="25988">MLVERKPERGGIVCEPSLDQVQNYLKKDGAGVFNVDQGLFNVGQGQSLFQKVGSDGSSHDKGRSRRPFSQIVIYNEKGGVSVGVNVVGFSGYYGGKDDEVNILREAFRIGCLEKRDHDSESMRSNVVKDCNVVLRLGKGWMVEASGGRGVNSKIYVDDFDKNGEEFVLGGMEKGGTSFMESRVNKLGSSVIKGNDRLASLEDVESVSFVWCVCSVSWVSACLLLMAFVFVLLLPCLAF</sequence>
<comment type="caution">
    <text evidence="2">The sequence shown here is derived from an EMBL/GenBank/DDBJ whole genome shotgun (WGS) entry which is preliminary data.</text>
</comment>
<keyword evidence="1" id="KW-0812">Transmembrane</keyword>
<dbReference type="EMBL" id="JANJYI010000002">
    <property type="protein sequence ID" value="KAK2660214.1"/>
    <property type="molecule type" value="Genomic_DNA"/>
</dbReference>
<name>A0AAD9XIT2_9ROSI</name>
<evidence type="ECO:0000313" key="2">
    <source>
        <dbReference type="EMBL" id="KAK2660214.1"/>
    </source>
</evidence>
<keyword evidence="1" id="KW-1133">Transmembrane helix</keyword>
<protein>
    <submittedName>
        <fullName evidence="2">Uncharacterized protein</fullName>
    </submittedName>
</protein>
<feature type="transmembrane region" description="Helical" evidence="1">
    <location>
        <begin position="215"/>
        <end position="237"/>
    </location>
</feature>
<keyword evidence="1" id="KW-0472">Membrane</keyword>
<organism evidence="2 3">
    <name type="scientific">Dipteronia dyeriana</name>
    <dbReference type="NCBI Taxonomy" id="168575"/>
    <lineage>
        <taxon>Eukaryota</taxon>
        <taxon>Viridiplantae</taxon>
        <taxon>Streptophyta</taxon>
        <taxon>Embryophyta</taxon>
        <taxon>Tracheophyta</taxon>
        <taxon>Spermatophyta</taxon>
        <taxon>Magnoliopsida</taxon>
        <taxon>eudicotyledons</taxon>
        <taxon>Gunneridae</taxon>
        <taxon>Pentapetalae</taxon>
        <taxon>rosids</taxon>
        <taxon>malvids</taxon>
        <taxon>Sapindales</taxon>
        <taxon>Sapindaceae</taxon>
        <taxon>Hippocastanoideae</taxon>
        <taxon>Acereae</taxon>
        <taxon>Dipteronia</taxon>
    </lineage>
</organism>
<proteinExistence type="predicted"/>
<dbReference type="Proteomes" id="UP001280121">
    <property type="component" value="Unassembled WGS sequence"/>
</dbReference>
<keyword evidence="3" id="KW-1185">Reference proteome</keyword>
<dbReference type="AlphaFoldDB" id="A0AAD9XIT2"/>
<evidence type="ECO:0000313" key="3">
    <source>
        <dbReference type="Proteomes" id="UP001280121"/>
    </source>
</evidence>